<organism evidence="2 3">
    <name type="scientific">Acinetobacter towneri</name>
    <dbReference type="NCBI Taxonomy" id="202956"/>
    <lineage>
        <taxon>Bacteria</taxon>
        <taxon>Pseudomonadati</taxon>
        <taxon>Pseudomonadota</taxon>
        <taxon>Gammaproteobacteria</taxon>
        <taxon>Moraxellales</taxon>
        <taxon>Moraxellaceae</taxon>
        <taxon>Acinetobacter</taxon>
    </lineage>
</organism>
<proteinExistence type="predicted"/>
<dbReference type="AlphaFoldDB" id="A0AB35M3G3"/>
<comment type="caution">
    <text evidence="2">The sequence shown here is derived from an EMBL/GenBank/DDBJ whole genome shotgun (WGS) entry which is preliminary data.</text>
</comment>
<feature type="transmembrane region" description="Helical" evidence="1">
    <location>
        <begin position="74"/>
        <end position="93"/>
    </location>
</feature>
<dbReference type="EMBL" id="JACANG010000121">
    <property type="protein sequence ID" value="MDM1720203.1"/>
    <property type="molecule type" value="Genomic_DNA"/>
</dbReference>
<dbReference type="Proteomes" id="UP001174419">
    <property type="component" value="Unassembled WGS sequence"/>
</dbReference>
<keyword evidence="1" id="KW-1133">Transmembrane helix</keyword>
<keyword evidence="1" id="KW-0472">Membrane</keyword>
<feature type="transmembrane region" description="Helical" evidence="1">
    <location>
        <begin position="43"/>
        <end position="62"/>
    </location>
</feature>
<dbReference type="RefSeq" id="WP_286430057.1">
    <property type="nucleotide sequence ID" value="NZ_JACANG010000121.1"/>
</dbReference>
<name>A0AB35M3G3_9GAMM</name>
<evidence type="ECO:0000313" key="3">
    <source>
        <dbReference type="Proteomes" id="UP001174419"/>
    </source>
</evidence>
<keyword evidence="1" id="KW-0812">Transmembrane</keyword>
<sequence length="96" mass="10378">MPKKSVLQQLDAEKSYKTQIIIGMGILILTTFFLLWMEGVKSGALIAGDLVALALGTGYMLYLDRTPIKHTNKIMAGIIIIAAVRVSVAIGLSNML</sequence>
<gene>
    <name evidence="2" type="ORF">HX110_14125</name>
</gene>
<accession>A0AB35M3G3</accession>
<reference evidence="2" key="2">
    <citation type="journal article" date="2022" name="Sci. Total Environ.">
        <title>Prevalence, transmission, and molecular epidemiology of tet(X)-positive bacteria among humans, animals, and environmental niches in China: An epidemiological, and genomic-based study.</title>
        <authorList>
            <person name="Dong N."/>
            <person name="Zeng Y."/>
            <person name="Cai C."/>
            <person name="Sun C."/>
            <person name="Lu J."/>
            <person name="Liu C."/>
            <person name="Zhou H."/>
            <person name="Sun Q."/>
            <person name="Shu L."/>
            <person name="Wang H."/>
            <person name="Wang Y."/>
            <person name="Wang S."/>
            <person name="Wu C."/>
            <person name="Chan E.W."/>
            <person name="Chen G."/>
            <person name="Shen Z."/>
            <person name="Chen S."/>
            <person name="Zhang R."/>
        </authorList>
    </citation>
    <scope>NUCLEOTIDE SEQUENCE</scope>
    <source>
        <strain evidence="2">DF49-4</strain>
    </source>
</reference>
<evidence type="ECO:0000313" key="2">
    <source>
        <dbReference type="EMBL" id="MDM1720203.1"/>
    </source>
</evidence>
<reference evidence="2" key="1">
    <citation type="submission" date="2020-06" db="EMBL/GenBank/DDBJ databases">
        <authorList>
            <person name="Dong N."/>
        </authorList>
    </citation>
    <scope>NUCLEOTIDE SEQUENCE</scope>
    <source>
        <strain evidence="2">DF49-4</strain>
    </source>
</reference>
<evidence type="ECO:0000256" key="1">
    <source>
        <dbReference type="SAM" id="Phobius"/>
    </source>
</evidence>
<feature type="transmembrane region" description="Helical" evidence="1">
    <location>
        <begin position="20"/>
        <end position="37"/>
    </location>
</feature>
<protein>
    <submittedName>
        <fullName evidence="2">Uncharacterized protein</fullName>
    </submittedName>
</protein>